<accession>A8LSF4</accession>
<dbReference type="GO" id="GO:0005886">
    <property type="term" value="C:plasma membrane"/>
    <property type="evidence" value="ECO:0007669"/>
    <property type="project" value="TreeGrafter"/>
</dbReference>
<evidence type="ECO:0000256" key="2">
    <source>
        <dbReference type="ARBA" id="ARBA00022692"/>
    </source>
</evidence>
<keyword evidence="1" id="KW-1003">Cell membrane</keyword>
<name>A8LSF4_DINSH</name>
<dbReference type="HOGENOM" id="CLU_1445543_0_0_5"/>
<dbReference type="PANTHER" id="PTHR36917">
    <property type="entry name" value="INTRACELLULAR SEPTATION PROTEIN A-RELATED"/>
    <property type="match status" value="1"/>
</dbReference>
<evidence type="ECO:0000256" key="5">
    <source>
        <dbReference type="SAM" id="Phobius"/>
    </source>
</evidence>
<evidence type="ECO:0000256" key="4">
    <source>
        <dbReference type="ARBA" id="ARBA00023136"/>
    </source>
</evidence>
<evidence type="ECO:0000313" key="7">
    <source>
        <dbReference type="Proteomes" id="UP000006833"/>
    </source>
</evidence>
<feature type="transmembrane region" description="Helical" evidence="5">
    <location>
        <begin position="146"/>
        <end position="165"/>
    </location>
</feature>
<dbReference type="AlphaFoldDB" id="A8LSF4"/>
<dbReference type="Pfam" id="PF04279">
    <property type="entry name" value="IspA"/>
    <property type="match status" value="1"/>
</dbReference>
<feature type="transmembrane region" description="Helical" evidence="5">
    <location>
        <begin position="48"/>
        <end position="70"/>
    </location>
</feature>
<dbReference type="EMBL" id="CP000830">
    <property type="protein sequence ID" value="ABV92768.1"/>
    <property type="molecule type" value="Genomic_DNA"/>
</dbReference>
<organism evidence="6 7">
    <name type="scientific">Dinoroseobacter shibae (strain DSM 16493 / NCIMB 14021 / DFL 12)</name>
    <dbReference type="NCBI Taxonomy" id="398580"/>
    <lineage>
        <taxon>Bacteria</taxon>
        <taxon>Pseudomonadati</taxon>
        <taxon>Pseudomonadota</taxon>
        <taxon>Alphaproteobacteria</taxon>
        <taxon>Rhodobacterales</taxon>
        <taxon>Roseobacteraceae</taxon>
        <taxon>Dinoroseobacter</taxon>
    </lineage>
</organism>
<keyword evidence="4 5" id="KW-0472">Membrane</keyword>
<evidence type="ECO:0000313" key="6">
    <source>
        <dbReference type="EMBL" id="ABV92768.1"/>
    </source>
</evidence>
<protein>
    <submittedName>
        <fullName evidence="6">Intracellular septation protein A</fullName>
    </submittedName>
</protein>
<sequence>MDRRLFLELLPGLAFLAGHVYGGLFWAAGLSVVATALAVGLRWRWDRAVPWLAVATFVLILVLTGAGLVLGDETFVMLRPTVGALAFAAILAVGACARPSLLQRTLDYKLRLVPRGWPVLHGAWVCLALLAAGANEIARRALSTDHWVVFNVLSDPALFGLIWIATRLVAEVYWDEEEDAPAPHDPP</sequence>
<keyword evidence="7" id="KW-1185">Reference proteome</keyword>
<evidence type="ECO:0000256" key="1">
    <source>
        <dbReference type="ARBA" id="ARBA00022475"/>
    </source>
</evidence>
<dbReference type="KEGG" id="dsh:Dshi_1026"/>
<keyword evidence="2 5" id="KW-0812">Transmembrane</keyword>
<feature type="transmembrane region" description="Helical" evidence="5">
    <location>
        <begin position="20"/>
        <end position="41"/>
    </location>
</feature>
<dbReference type="Proteomes" id="UP000006833">
    <property type="component" value="Chromosome"/>
</dbReference>
<proteinExistence type="predicted"/>
<dbReference type="RefSeq" id="WP_012177699.1">
    <property type="nucleotide sequence ID" value="NC_009952.1"/>
</dbReference>
<dbReference type="PANTHER" id="PTHR36917:SF1">
    <property type="entry name" value="INNER MEMBRANE-SPANNING PROTEIN YCIB"/>
    <property type="match status" value="1"/>
</dbReference>
<dbReference type="eggNOG" id="COG2917">
    <property type="taxonomic scope" value="Bacteria"/>
</dbReference>
<keyword evidence="3 5" id="KW-1133">Transmembrane helix</keyword>
<dbReference type="OrthoDB" id="9788219at2"/>
<gene>
    <name evidence="6" type="ordered locus">Dshi_1026</name>
</gene>
<dbReference type="InterPro" id="IPR006008">
    <property type="entry name" value="YciB"/>
</dbReference>
<feature type="transmembrane region" description="Helical" evidence="5">
    <location>
        <begin position="76"/>
        <end position="97"/>
    </location>
</feature>
<reference evidence="7" key="1">
    <citation type="journal article" date="2010" name="ISME J.">
        <title>The complete genome sequence of the algal symbiont Dinoroseobacter shibae: a hitchhiker's guide to life in the sea.</title>
        <authorList>
            <person name="Wagner-Dobler I."/>
            <person name="Ballhausen B."/>
            <person name="Berger M."/>
            <person name="Brinkhoff T."/>
            <person name="Buchholz I."/>
            <person name="Bunk B."/>
            <person name="Cypionka H."/>
            <person name="Daniel R."/>
            <person name="Drepper T."/>
            <person name="Gerdts G."/>
            <person name="Hahnke S."/>
            <person name="Han C."/>
            <person name="Jahn D."/>
            <person name="Kalhoefer D."/>
            <person name="Kiss H."/>
            <person name="Klenk H.P."/>
            <person name="Kyrpides N."/>
            <person name="Liebl W."/>
            <person name="Liesegang H."/>
            <person name="Meincke L."/>
            <person name="Pati A."/>
            <person name="Petersen J."/>
            <person name="Piekarski T."/>
            <person name="Pommerenke C."/>
            <person name="Pradella S."/>
            <person name="Pukall R."/>
            <person name="Rabus R."/>
            <person name="Stackebrandt E."/>
            <person name="Thole S."/>
            <person name="Thompson L."/>
            <person name="Tielen P."/>
            <person name="Tomasch J."/>
            <person name="von Jan M."/>
            <person name="Wanphrut N."/>
            <person name="Wichels A."/>
            <person name="Zech H."/>
            <person name="Simon M."/>
        </authorList>
    </citation>
    <scope>NUCLEOTIDE SEQUENCE [LARGE SCALE GENOMIC DNA]</scope>
    <source>
        <strain evidence="7">DSM 16493 / NCIMB 14021 / DFL 12</strain>
    </source>
</reference>
<evidence type="ECO:0000256" key="3">
    <source>
        <dbReference type="ARBA" id="ARBA00022989"/>
    </source>
</evidence>